<keyword evidence="2" id="KW-1133">Transmembrane helix</keyword>
<protein>
    <submittedName>
        <fullName evidence="4">Nickel transport complex, NikM subunit, transmembrane</fullName>
    </submittedName>
</protein>
<dbReference type="OrthoDB" id="5794979at2"/>
<dbReference type="STRING" id="395494.Galf_2624"/>
<evidence type="ECO:0000256" key="2">
    <source>
        <dbReference type="SAM" id="Phobius"/>
    </source>
</evidence>
<evidence type="ECO:0000256" key="3">
    <source>
        <dbReference type="SAM" id="SignalP"/>
    </source>
</evidence>
<reference evidence="4 5" key="1">
    <citation type="submission" date="2010-08" db="EMBL/GenBank/DDBJ databases">
        <title>Complete sequence of Gallionella capsiferriformans ES-2.</title>
        <authorList>
            <consortium name="US DOE Joint Genome Institute"/>
            <person name="Lucas S."/>
            <person name="Copeland A."/>
            <person name="Lapidus A."/>
            <person name="Cheng J.-F."/>
            <person name="Bruce D."/>
            <person name="Goodwin L."/>
            <person name="Pitluck S."/>
            <person name="Chertkov O."/>
            <person name="Davenport K.W."/>
            <person name="Detter J.C."/>
            <person name="Han C."/>
            <person name="Tapia R."/>
            <person name="Land M."/>
            <person name="Hauser L."/>
            <person name="Chang Y.-J."/>
            <person name="Jeffries C."/>
            <person name="Kyrpides N."/>
            <person name="Ivanova N."/>
            <person name="Mikhailova N."/>
            <person name="Shelobolina E.S."/>
            <person name="Picardal F."/>
            <person name="Roden E."/>
            <person name="Emerson D."/>
            <person name="Woyke T."/>
        </authorList>
    </citation>
    <scope>NUCLEOTIDE SEQUENCE [LARGE SCALE GENOMIC DNA]</scope>
    <source>
        <strain evidence="4 5">ES-2</strain>
    </source>
</reference>
<evidence type="ECO:0000256" key="1">
    <source>
        <dbReference type="SAM" id="MobiDB-lite"/>
    </source>
</evidence>
<evidence type="ECO:0000313" key="4">
    <source>
        <dbReference type="EMBL" id="ADL56621.1"/>
    </source>
</evidence>
<feature type="transmembrane region" description="Helical" evidence="2">
    <location>
        <begin position="321"/>
        <end position="342"/>
    </location>
</feature>
<keyword evidence="3" id="KW-0732">Signal</keyword>
<dbReference type="KEGG" id="gca:Galf_2624"/>
<accession>D9SCP0</accession>
<dbReference type="HOGENOM" id="CLU_771074_0_0_4"/>
<dbReference type="RefSeq" id="WP_013294541.1">
    <property type="nucleotide sequence ID" value="NC_014394.1"/>
</dbReference>
<feature type="signal peptide" evidence="3">
    <location>
        <begin position="1"/>
        <end position="21"/>
    </location>
</feature>
<keyword evidence="5" id="KW-1185">Reference proteome</keyword>
<evidence type="ECO:0000313" key="5">
    <source>
        <dbReference type="Proteomes" id="UP000001235"/>
    </source>
</evidence>
<organism evidence="4 5">
    <name type="scientific">Gallionella capsiferriformans (strain ES-2)</name>
    <name type="common">Gallionella ferruginea capsiferriformans (strain ES-2)</name>
    <dbReference type="NCBI Taxonomy" id="395494"/>
    <lineage>
        <taxon>Bacteria</taxon>
        <taxon>Pseudomonadati</taxon>
        <taxon>Pseudomonadota</taxon>
        <taxon>Betaproteobacteria</taxon>
        <taxon>Nitrosomonadales</taxon>
        <taxon>Gallionellaceae</taxon>
        <taxon>Gallionella</taxon>
    </lineage>
</organism>
<feature type="chain" id="PRO_5003128115" evidence="3">
    <location>
        <begin position="22"/>
        <end position="359"/>
    </location>
</feature>
<proteinExistence type="predicted"/>
<feature type="region of interest" description="Disordered" evidence="1">
    <location>
        <begin position="69"/>
        <end position="90"/>
    </location>
</feature>
<dbReference type="AlphaFoldDB" id="D9SCP0"/>
<gene>
    <name evidence="4" type="ordered locus">Galf_2624</name>
</gene>
<dbReference type="eggNOG" id="COG5266">
    <property type="taxonomic scope" value="Bacteria"/>
</dbReference>
<sequence length="359" mass="39695" precursor="true">MRKHKMWLFAALCGCFQVACADILWLSETAPAKGAVKAAEVEAQHAHHHGMPSAASAVASSPVVTGAKKHDHDAQISLDGEAPGKDHQPGKQVWLRQGENLKTAPYVQTENCSESLTMIALDGKKTDFTATPVAGYVTLKTELPAIGYYDVYLEQRAVHDGKLQVQLPKVELLWASCVAKEVDEEAVAKPIINRNSALEVLRIHKPDEGCMASLVSGDVVTFRVLSFGKPLAGIPVTMMTQEGWRNTVVSDQAGNATFTVIRAYFSKWLEFKKYHTDTFLVVAEMDKAELGELNGEPYSSSHYVATLPGKYRPSPYDYRSYAWGLGIALFVMVFGGLAIYLYRRRRLKPYQEVRVDENA</sequence>
<keyword evidence="2" id="KW-0472">Membrane</keyword>
<keyword evidence="2 4" id="KW-0812">Transmembrane</keyword>
<name>D9SCP0_GALCS</name>
<dbReference type="Proteomes" id="UP000001235">
    <property type="component" value="Chromosome"/>
</dbReference>
<dbReference type="EMBL" id="CP002159">
    <property type="protein sequence ID" value="ADL56621.1"/>
    <property type="molecule type" value="Genomic_DNA"/>
</dbReference>